<name>A0A1R3L051_9ROSI</name>
<evidence type="ECO:0000313" key="1">
    <source>
        <dbReference type="EMBL" id="OMP12669.1"/>
    </source>
</evidence>
<dbReference type="EMBL" id="AWUE01008170">
    <property type="protein sequence ID" value="OMP12669.1"/>
    <property type="molecule type" value="Genomic_DNA"/>
</dbReference>
<dbReference type="Proteomes" id="UP000187203">
    <property type="component" value="Unassembled WGS sequence"/>
</dbReference>
<proteinExistence type="predicted"/>
<organism evidence="1 2">
    <name type="scientific">Corchorus olitorius</name>
    <dbReference type="NCBI Taxonomy" id="93759"/>
    <lineage>
        <taxon>Eukaryota</taxon>
        <taxon>Viridiplantae</taxon>
        <taxon>Streptophyta</taxon>
        <taxon>Embryophyta</taxon>
        <taxon>Tracheophyta</taxon>
        <taxon>Spermatophyta</taxon>
        <taxon>Magnoliopsida</taxon>
        <taxon>eudicotyledons</taxon>
        <taxon>Gunneridae</taxon>
        <taxon>Pentapetalae</taxon>
        <taxon>rosids</taxon>
        <taxon>malvids</taxon>
        <taxon>Malvales</taxon>
        <taxon>Malvaceae</taxon>
        <taxon>Grewioideae</taxon>
        <taxon>Apeibeae</taxon>
        <taxon>Corchorus</taxon>
    </lineage>
</organism>
<reference evidence="2" key="1">
    <citation type="submission" date="2013-09" db="EMBL/GenBank/DDBJ databases">
        <title>Corchorus olitorius genome sequencing.</title>
        <authorList>
            <person name="Alam M."/>
            <person name="Haque M.S."/>
            <person name="Islam M.S."/>
            <person name="Emdad E.M."/>
            <person name="Islam M.M."/>
            <person name="Ahmed B."/>
            <person name="Halim A."/>
            <person name="Hossen Q.M.M."/>
            <person name="Hossain M.Z."/>
            <person name="Ahmed R."/>
            <person name="Khan M.M."/>
            <person name="Islam R."/>
            <person name="Rashid M.M."/>
            <person name="Khan S.A."/>
            <person name="Rahman M.S."/>
            <person name="Alam M."/>
            <person name="Yahiya A.S."/>
            <person name="Khan M.S."/>
            <person name="Azam M.S."/>
            <person name="Haque T."/>
            <person name="Lashkar M.Z.H."/>
            <person name="Akhand A.I."/>
            <person name="Morshed G."/>
            <person name="Roy S."/>
            <person name="Uddin K.S."/>
            <person name="Rabeya T."/>
            <person name="Hossain A.S."/>
            <person name="Chowdhury A."/>
            <person name="Snigdha A.R."/>
            <person name="Mortoza M.S."/>
            <person name="Matin S.A."/>
            <person name="Hoque S.M.E."/>
            <person name="Islam M.K."/>
            <person name="Roy D.K."/>
            <person name="Haider R."/>
            <person name="Moosa M.M."/>
            <person name="Elias S.M."/>
            <person name="Hasan A.M."/>
            <person name="Jahan S."/>
            <person name="Shafiuddin M."/>
            <person name="Mahmood N."/>
            <person name="Shommy N.S."/>
        </authorList>
    </citation>
    <scope>NUCLEOTIDE SEQUENCE [LARGE SCALE GENOMIC DNA]</scope>
    <source>
        <strain evidence="2">cv. O-4</strain>
    </source>
</reference>
<comment type="caution">
    <text evidence="1">The sequence shown here is derived from an EMBL/GenBank/DDBJ whole genome shotgun (WGS) entry which is preliminary data.</text>
</comment>
<protein>
    <submittedName>
        <fullName evidence="1">Uncharacterized protein</fullName>
    </submittedName>
</protein>
<keyword evidence="2" id="KW-1185">Reference proteome</keyword>
<accession>A0A1R3L051</accession>
<dbReference type="AlphaFoldDB" id="A0A1R3L051"/>
<evidence type="ECO:0000313" key="2">
    <source>
        <dbReference type="Proteomes" id="UP000187203"/>
    </source>
</evidence>
<sequence>MTVRNRFVIPSLTVRNIFVLSLILRDATF</sequence>
<gene>
    <name evidence="1" type="ORF">COLO4_02897</name>
</gene>